<dbReference type="InterPro" id="IPR055170">
    <property type="entry name" value="GFO_IDH_MocA-like_dom"/>
</dbReference>
<evidence type="ECO:0000259" key="1">
    <source>
        <dbReference type="Pfam" id="PF01370"/>
    </source>
</evidence>
<dbReference type="InterPro" id="IPR000683">
    <property type="entry name" value="Gfo/Idh/MocA-like_OxRdtase_N"/>
</dbReference>
<dbReference type="Pfam" id="PF01408">
    <property type="entry name" value="GFO_IDH_MocA"/>
    <property type="match status" value="1"/>
</dbReference>
<dbReference type="InterPro" id="IPR051783">
    <property type="entry name" value="NAD(P)-dependent_oxidoreduct"/>
</dbReference>
<dbReference type="OrthoDB" id="9787292at2"/>
<dbReference type="EMBL" id="FNUY01000001">
    <property type="protein sequence ID" value="SEF45023.1"/>
    <property type="molecule type" value="Genomic_DNA"/>
</dbReference>
<protein>
    <submittedName>
        <fullName evidence="4">Predicted dehydrogenase</fullName>
    </submittedName>
</protein>
<feature type="domain" description="NAD-dependent epimerase/dehydratase" evidence="1">
    <location>
        <begin position="357"/>
        <end position="569"/>
    </location>
</feature>
<dbReference type="Gene3D" id="3.30.360.10">
    <property type="entry name" value="Dihydrodipicolinate Reductase, domain 2"/>
    <property type="match status" value="1"/>
</dbReference>
<dbReference type="Proteomes" id="UP000236743">
    <property type="component" value="Unassembled WGS sequence"/>
</dbReference>
<dbReference type="Gene3D" id="3.40.50.720">
    <property type="entry name" value="NAD(P)-binding Rossmann-like Domain"/>
    <property type="match status" value="2"/>
</dbReference>
<dbReference type="PANTHER" id="PTHR48079">
    <property type="entry name" value="PROTEIN YEEZ"/>
    <property type="match status" value="1"/>
</dbReference>
<dbReference type="PANTHER" id="PTHR48079:SF6">
    <property type="entry name" value="NAD(P)-BINDING DOMAIN-CONTAINING PROTEIN-RELATED"/>
    <property type="match status" value="1"/>
</dbReference>
<evidence type="ECO:0000313" key="4">
    <source>
        <dbReference type="EMBL" id="SEF45023.1"/>
    </source>
</evidence>
<dbReference type="SUPFAM" id="SSF51735">
    <property type="entry name" value="NAD(P)-binding Rossmann-fold domains"/>
    <property type="match status" value="2"/>
</dbReference>
<dbReference type="RefSeq" id="WP_103870549.1">
    <property type="nucleotide sequence ID" value="NZ_FNUY01000001.1"/>
</dbReference>
<dbReference type="SUPFAM" id="SSF55347">
    <property type="entry name" value="Glyceraldehyde-3-phosphate dehydrogenase-like, C-terminal domain"/>
    <property type="match status" value="1"/>
</dbReference>
<dbReference type="Pfam" id="PF22725">
    <property type="entry name" value="GFO_IDH_MocA_C3"/>
    <property type="match status" value="1"/>
</dbReference>
<organism evidence="4 5">
    <name type="scientific">Bosea lathyri</name>
    <dbReference type="NCBI Taxonomy" id="1036778"/>
    <lineage>
        <taxon>Bacteria</taxon>
        <taxon>Pseudomonadati</taxon>
        <taxon>Pseudomonadota</taxon>
        <taxon>Alphaproteobacteria</taxon>
        <taxon>Hyphomicrobiales</taxon>
        <taxon>Boseaceae</taxon>
        <taxon>Bosea</taxon>
    </lineage>
</organism>
<evidence type="ECO:0000313" key="5">
    <source>
        <dbReference type="Proteomes" id="UP000236743"/>
    </source>
</evidence>
<dbReference type="InterPro" id="IPR001509">
    <property type="entry name" value="Epimerase_deHydtase"/>
</dbReference>
<dbReference type="InterPro" id="IPR036291">
    <property type="entry name" value="NAD(P)-bd_dom_sf"/>
</dbReference>
<reference evidence="4 5" key="1">
    <citation type="submission" date="2016-10" db="EMBL/GenBank/DDBJ databases">
        <authorList>
            <person name="de Groot N.N."/>
        </authorList>
    </citation>
    <scope>NUCLEOTIDE SEQUENCE [LARGE SCALE GENOMIC DNA]</scope>
    <source>
        <strain evidence="4 5">DSM 26656</strain>
    </source>
</reference>
<sequence>MSTSGTERLAIIGCGAVVDHHLLPSLRRIGWLPSVLIDRSPERLALTAGKLGSKGRAVVRAADWREAADHFDAAIVAIPHVLHGPVGLDLLLAGKHLFMEKPLAVTTAQCEAMIEAARERRLSLRVGLLRRYLHAARWLKALLTAGTLGEIKRFSIREGFVFNWATSSDALLRRDLAAGGVLMDTGAHTLDLLLWWLGDVASLSYRDDAEHGVEADCILDCRMASGAIGRVELSRTRELRGTIIIEGTDGFVEVHLAKNQVLAGSPNALAFRHEGRLAAELPMQLFPELFDSELRDFRGSVAGDTDKGISGAEGLGSVALIERCYASRTPLDMPWQSLSPAAVARDELPSLPPGSTALITGATGFIGGRLAERLVEQGVRVRCLIRSFGQATRLARLPVEFISGGLDDPQAVARSVDGVDYVFHCAYDPRSRKANLDGLEQLIAASARRKVAGFVYVSSFSVYEPFPDGVLTEETRDGDVSWTYARNKLDLEARVFKAVREDGLKASIVQPTIVYGPFSKPWTNAPAEMLLTGEVILPDHGEGLCNVLYIDDLVDALVLAAKRPEAVGERFIVSGPEPVSWASFFETIARALQIARPTYWPADTIAKANHGFMRDLKMVLANPRRLIQIIVRWPAARQALQSGYDALPKPLHDFVTRTYFGGGGRRFGMQYLPDPQALALYRSRAHASSEKAARLLGYRPRFDFDSGMRETSAYLVWAYGDLRQQNGAPNARPAIAEGVAAKLANAS</sequence>
<proteinExistence type="predicted"/>
<feature type="domain" description="Gfo/Idh/MocA-like oxidoreductase N-terminal" evidence="2">
    <location>
        <begin position="8"/>
        <end position="127"/>
    </location>
</feature>
<dbReference type="AlphaFoldDB" id="A0A1H5S308"/>
<gene>
    <name evidence="4" type="ORF">SAMN04488115_101126</name>
</gene>
<accession>A0A1H5S308</accession>
<name>A0A1H5S308_9HYPH</name>
<dbReference type="Pfam" id="PF01370">
    <property type="entry name" value="Epimerase"/>
    <property type="match status" value="1"/>
</dbReference>
<dbReference type="GO" id="GO:0004029">
    <property type="term" value="F:aldehyde dehydrogenase (NAD+) activity"/>
    <property type="evidence" value="ECO:0007669"/>
    <property type="project" value="TreeGrafter"/>
</dbReference>
<dbReference type="GO" id="GO:0000166">
    <property type="term" value="F:nucleotide binding"/>
    <property type="evidence" value="ECO:0007669"/>
    <property type="project" value="InterPro"/>
</dbReference>
<keyword evidence="5" id="KW-1185">Reference proteome</keyword>
<feature type="domain" description="GFO/IDH/MocA-like oxidoreductase" evidence="3">
    <location>
        <begin position="138"/>
        <end position="252"/>
    </location>
</feature>
<evidence type="ECO:0000259" key="2">
    <source>
        <dbReference type="Pfam" id="PF01408"/>
    </source>
</evidence>
<dbReference type="GO" id="GO:0005737">
    <property type="term" value="C:cytoplasm"/>
    <property type="evidence" value="ECO:0007669"/>
    <property type="project" value="TreeGrafter"/>
</dbReference>
<evidence type="ECO:0000259" key="3">
    <source>
        <dbReference type="Pfam" id="PF22725"/>
    </source>
</evidence>